<comment type="similarity">
    <text evidence="1">Belongs to the formin-like family. Class-I subfamily.</text>
</comment>
<feature type="domain" description="FH2" evidence="5">
    <location>
        <begin position="149"/>
        <end position="591"/>
    </location>
</feature>
<dbReference type="Pfam" id="PF02181">
    <property type="entry name" value="FH2"/>
    <property type="match status" value="1"/>
</dbReference>
<dbReference type="InterPro" id="IPR027643">
    <property type="entry name" value="Formin-like_plant"/>
</dbReference>
<dbReference type="Proteomes" id="UP001163823">
    <property type="component" value="Chromosome 10"/>
</dbReference>
<feature type="compositionally biased region" description="Pro residues" evidence="4">
    <location>
        <begin position="62"/>
        <end position="87"/>
    </location>
</feature>
<gene>
    <name evidence="6" type="ORF">O6P43_025361</name>
</gene>
<evidence type="ECO:0000256" key="3">
    <source>
        <dbReference type="SAM" id="Coils"/>
    </source>
</evidence>
<evidence type="ECO:0000313" key="6">
    <source>
        <dbReference type="EMBL" id="KAJ7953693.1"/>
    </source>
</evidence>
<dbReference type="EMBL" id="JARAOO010000010">
    <property type="protein sequence ID" value="KAJ7953693.1"/>
    <property type="molecule type" value="Genomic_DNA"/>
</dbReference>
<dbReference type="SUPFAM" id="SSF101447">
    <property type="entry name" value="Formin homology 2 domain (FH2 domain)"/>
    <property type="match status" value="1"/>
</dbReference>
<dbReference type="InterPro" id="IPR015425">
    <property type="entry name" value="FH2_Formin"/>
</dbReference>
<feature type="compositionally biased region" description="Low complexity" evidence="4">
    <location>
        <begin position="582"/>
        <end position="599"/>
    </location>
</feature>
<comment type="caution">
    <text evidence="6">The sequence shown here is derived from an EMBL/GenBank/DDBJ whole genome shotgun (WGS) entry which is preliminary data.</text>
</comment>
<dbReference type="PANTHER" id="PTHR23213:SF354">
    <property type="entry name" value="FORMIN-LIKE PROTEIN 4"/>
    <property type="match status" value="1"/>
</dbReference>
<feature type="region of interest" description="Disordered" evidence="4">
    <location>
        <begin position="40"/>
        <end position="162"/>
    </location>
</feature>
<dbReference type="KEGG" id="qsa:O6P43_025361"/>
<organism evidence="6 7">
    <name type="scientific">Quillaja saponaria</name>
    <name type="common">Soap bark tree</name>
    <dbReference type="NCBI Taxonomy" id="32244"/>
    <lineage>
        <taxon>Eukaryota</taxon>
        <taxon>Viridiplantae</taxon>
        <taxon>Streptophyta</taxon>
        <taxon>Embryophyta</taxon>
        <taxon>Tracheophyta</taxon>
        <taxon>Spermatophyta</taxon>
        <taxon>Magnoliopsida</taxon>
        <taxon>eudicotyledons</taxon>
        <taxon>Gunneridae</taxon>
        <taxon>Pentapetalae</taxon>
        <taxon>rosids</taxon>
        <taxon>fabids</taxon>
        <taxon>Fabales</taxon>
        <taxon>Quillajaceae</taxon>
        <taxon>Quillaja</taxon>
    </lineage>
</organism>
<evidence type="ECO:0000259" key="5">
    <source>
        <dbReference type="PROSITE" id="PS51444"/>
    </source>
</evidence>
<feature type="region of interest" description="Disordered" evidence="4">
    <location>
        <begin position="202"/>
        <end position="224"/>
    </location>
</feature>
<evidence type="ECO:0000256" key="4">
    <source>
        <dbReference type="SAM" id="MobiDB-lite"/>
    </source>
</evidence>
<keyword evidence="7" id="KW-1185">Reference proteome</keyword>
<feature type="region of interest" description="Disordered" evidence="4">
    <location>
        <begin position="576"/>
        <end position="620"/>
    </location>
</feature>
<dbReference type="GO" id="GO:0051015">
    <property type="term" value="F:actin filament binding"/>
    <property type="evidence" value="ECO:0007669"/>
    <property type="project" value="InterPro"/>
</dbReference>
<feature type="coiled-coil region" evidence="3">
    <location>
        <begin position="504"/>
        <end position="531"/>
    </location>
</feature>
<protein>
    <recommendedName>
        <fullName evidence="2">Formin-like protein</fullName>
    </recommendedName>
</protein>
<sequence length="620" mass="67571">MIVKGNQSIKKEFIQEMALLRGMSSTSHLPEVDDSKRIIGAASGRIAQNDAEKIELSSQSSIPPPPPSPPSPPPTLPPQPPPLPPPSSTILNKKSPPPPPPPPIPAMKNPAPAPPPPKTGSLNSSLKPPPAPKEMPGSSKQRKPSGEDITEAGNGQVKMKPLHWDKVNTNADHSMVWDKIDNGSFRFNGDLMEALFGYVATNRKSPPRNNNSKNPSNQSSAQSAQTFILDQRKSQNIAIVVKSLGISHIEIVEALIGGQGLSADTIEKLARIAPAAEEQFQILEYDGDPTKLANAESFLYLVLKAVPSAFKRLNAMHFRLNYDSEILQLKESLQTLELGCKELKTRGLFVKLLEAVLKAGNRMNAGTSRGNAQAFNLTALRKLSDVKSSDGKTTLLHFVVEEVVRSEGKRCVLNRNRSMNRSSSRGSKSLNSEDSASEEEREKESIRLGLPMVGGLSSEFTNVKKAATIDYDTLTGTSSALTGRIAEIRRIVSECANDSRGRFVREMNIFLNNAEEELNMVREEQTSVLELVKRTTEYFQAGASKDFAAHPLQLFVIVKDFLGMVDKACIEIARNSQKRKTTMPTSGSSPPTASGSRTPVRFPMLPTDFMSGKSRSDSSD</sequence>
<evidence type="ECO:0000256" key="2">
    <source>
        <dbReference type="RuleBase" id="RU361260"/>
    </source>
</evidence>
<feature type="compositionally biased region" description="Low complexity" evidence="4">
    <location>
        <begin position="414"/>
        <end position="434"/>
    </location>
</feature>
<dbReference type="SMART" id="SM00498">
    <property type="entry name" value="FH2"/>
    <property type="match status" value="1"/>
</dbReference>
<feature type="compositionally biased region" description="Pro residues" evidence="4">
    <location>
        <begin position="95"/>
        <end position="118"/>
    </location>
</feature>
<dbReference type="InterPro" id="IPR042201">
    <property type="entry name" value="FH2_Formin_sf"/>
</dbReference>
<dbReference type="Gene3D" id="1.20.58.2220">
    <property type="entry name" value="Formin, FH2 domain"/>
    <property type="match status" value="1"/>
</dbReference>
<dbReference type="AlphaFoldDB" id="A0AAD7L9G5"/>
<dbReference type="GO" id="GO:0045010">
    <property type="term" value="P:actin nucleation"/>
    <property type="evidence" value="ECO:0007669"/>
    <property type="project" value="InterPro"/>
</dbReference>
<dbReference type="PROSITE" id="PS51444">
    <property type="entry name" value="FH2"/>
    <property type="match status" value="1"/>
</dbReference>
<dbReference type="PANTHER" id="PTHR23213">
    <property type="entry name" value="FORMIN-RELATED"/>
    <property type="match status" value="1"/>
</dbReference>
<evidence type="ECO:0000313" key="7">
    <source>
        <dbReference type="Proteomes" id="UP001163823"/>
    </source>
</evidence>
<keyword evidence="3" id="KW-0175">Coiled coil</keyword>
<feature type="region of interest" description="Disordered" evidence="4">
    <location>
        <begin position="414"/>
        <end position="444"/>
    </location>
</feature>
<proteinExistence type="inferred from homology"/>
<reference evidence="6" key="1">
    <citation type="journal article" date="2023" name="Science">
        <title>Elucidation of the pathway for biosynthesis of saponin adjuvants from the soapbark tree.</title>
        <authorList>
            <person name="Reed J."/>
            <person name="Orme A."/>
            <person name="El-Demerdash A."/>
            <person name="Owen C."/>
            <person name="Martin L.B.B."/>
            <person name="Misra R.C."/>
            <person name="Kikuchi S."/>
            <person name="Rejzek M."/>
            <person name="Martin A.C."/>
            <person name="Harkess A."/>
            <person name="Leebens-Mack J."/>
            <person name="Louveau T."/>
            <person name="Stephenson M.J."/>
            <person name="Osbourn A."/>
        </authorList>
    </citation>
    <scope>NUCLEOTIDE SEQUENCE</scope>
    <source>
        <strain evidence="6">S10</strain>
    </source>
</reference>
<evidence type="ECO:0000256" key="1">
    <source>
        <dbReference type="ARBA" id="ARBA00025793"/>
    </source>
</evidence>
<name>A0AAD7L9G5_QUISA</name>
<accession>A0AAD7L9G5</accession>